<dbReference type="VEuPathDB" id="AmoebaDB:NfTy_000600"/>
<dbReference type="Gene3D" id="1.25.40.570">
    <property type="match status" value="1"/>
</dbReference>
<comment type="caution">
    <text evidence="2">The sequence shown here is derived from an EMBL/GenBank/DDBJ whole genome shotgun (WGS) entry which is preliminary data.</text>
</comment>
<evidence type="ECO:0000259" key="1">
    <source>
        <dbReference type="PROSITE" id="PS50250"/>
    </source>
</evidence>
<sequence>MAEDDVEFEIEDDEGEIVGLDDDEKKGDDMLDDEVDENLVENTYYTAKGEVDENLDEALELFQTVLDLEEEKGQWGFKSLKQMVKTLFKAGKMDQMVQRYKELLTYMSIVSRNESEKAINKVLSMVSSSTDKNMLDQIYGMTLEVLLKANNEKLWFNTKLKQGQLFTQTRDWDRLNTCISDLKRWCMLEDGVTPDEKKSSNMLDVYVLEIQMYSEQNQLKKLAQLYQKCIGIISGGAVVLNPRITGIIRECGGKMYMREKKWAEAFNDFFEAFKSYDEAGNPRRIDCLKYLVLASILSQSSINPFDANEAKPYKGHSDIVAMTDLVQHYQQANIKEFDKVLKNNRKAILEDNFMKEYIEDLLKTIRIRVLGKIMKPYTRIKMSFLGKELSISTEDVEALVVDMILDGKLDGYIDQVNQMITLSSQGAELTRYKALSQWTVKLGDVHQAILQRVN</sequence>
<organism evidence="2 3">
    <name type="scientific">Naegleria fowleri</name>
    <name type="common">Brain eating amoeba</name>
    <dbReference type="NCBI Taxonomy" id="5763"/>
    <lineage>
        <taxon>Eukaryota</taxon>
        <taxon>Discoba</taxon>
        <taxon>Heterolobosea</taxon>
        <taxon>Tetramitia</taxon>
        <taxon>Eutetramitia</taxon>
        <taxon>Vahlkampfiidae</taxon>
        <taxon>Naegleria</taxon>
    </lineage>
</organism>
<evidence type="ECO:0000313" key="2">
    <source>
        <dbReference type="EMBL" id="KAF0984460.1"/>
    </source>
</evidence>
<dbReference type="Pfam" id="PF01399">
    <property type="entry name" value="PCI"/>
    <property type="match status" value="1"/>
</dbReference>
<dbReference type="SMART" id="SM00088">
    <property type="entry name" value="PINT"/>
    <property type="match status" value="1"/>
</dbReference>
<proteinExistence type="predicted"/>
<dbReference type="EMBL" id="VFQX01000002">
    <property type="protein sequence ID" value="KAF0984460.1"/>
    <property type="molecule type" value="Genomic_DNA"/>
</dbReference>
<dbReference type="OMA" id="SEENWKD"/>
<dbReference type="GeneID" id="68107577"/>
<dbReference type="InterPro" id="IPR000717">
    <property type="entry name" value="PCI_dom"/>
</dbReference>
<accession>A0A6A5CFV4</accession>
<dbReference type="SMART" id="SM00753">
    <property type="entry name" value="PAM"/>
    <property type="match status" value="1"/>
</dbReference>
<dbReference type="VEuPathDB" id="AmoebaDB:FDP41_000359"/>
<dbReference type="SUPFAM" id="SSF46785">
    <property type="entry name" value="Winged helix' DNA-binding domain"/>
    <property type="match status" value="1"/>
</dbReference>
<dbReference type="OrthoDB" id="194139at2759"/>
<dbReference type="RefSeq" id="XP_044569173.1">
    <property type="nucleotide sequence ID" value="XM_044706910.1"/>
</dbReference>
<dbReference type="VEuPathDB" id="AmoebaDB:NF0005120"/>
<dbReference type="Proteomes" id="UP000444721">
    <property type="component" value="Unassembled WGS sequence"/>
</dbReference>
<evidence type="ECO:0000313" key="3">
    <source>
        <dbReference type="Proteomes" id="UP000444721"/>
    </source>
</evidence>
<name>A0A6A5CFV4_NAEFO</name>
<dbReference type="InterPro" id="IPR050871">
    <property type="entry name" value="26S_Proteasome/COP9_Components"/>
</dbReference>
<feature type="domain" description="PCI" evidence="1">
    <location>
        <begin position="258"/>
        <end position="427"/>
    </location>
</feature>
<keyword evidence="3" id="KW-1185">Reference proteome</keyword>
<dbReference type="InterPro" id="IPR036390">
    <property type="entry name" value="WH_DNA-bd_sf"/>
</dbReference>
<protein>
    <recommendedName>
        <fullName evidence="1">PCI domain-containing protein</fullName>
    </recommendedName>
</protein>
<reference evidence="2 3" key="1">
    <citation type="journal article" date="2019" name="Sci. Rep.">
        <title>Nanopore sequencing improves the draft genome of the human pathogenic amoeba Naegleria fowleri.</title>
        <authorList>
            <person name="Liechti N."/>
            <person name="Schurch N."/>
            <person name="Bruggmann R."/>
            <person name="Wittwer M."/>
        </authorList>
    </citation>
    <scope>NUCLEOTIDE SEQUENCE [LARGE SCALE GENOMIC DNA]</scope>
    <source>
        <strain evidence="2 3">ATCC 30894</strain>
    </source>
</reference>
<gene>
    <name evidence="2" type="ORF">FDP41_000359</name>
</gene>
<dbReference type="PANTHER" id="PTHR10678">
    <property type="entry name" value="26S PROTEASOME NON-ATPASE REGULATORY SUBUNIT 11/COP9 SIGNALOSOME COMPLEX SUBUNIT 2"/>
    <property type="match status" value="1"/>
</dbReference>
<dbReference type="PROSITE" id="PS50250">
    <property type="entry name" value="PCI"/>
    <property type="match status" value="1"/>
</dbReference>
<dbReference type="AlphaFoldDB" id="A0A6A5CFV4"/>